<dbReference type="InterPro" id="IPR029058">
    <property type="entry name" value="AB_hydrolase_fold"/>
</dbReference>
<protein>
    <recommendedName>
        <fullName evidence="7">Lipase-like C-terminal domain-containing protein</fullName>
    </recommendedName>
</protein>
<dbReference type="EMBL" id="BEYU01000036">
    <property type="protein sequence ID" value="GBG27867.1"/>
    <property type="molecule type" value="Genomic_DNA"/>
</dbReference>
<feature type="compositionally biased region" description="Low complexity" evidence="6">
    <location>
        <begin position="291"/>
        <end position="309"/>
    </location>
</feature>
<accession>A0A2R5GA17</accession>
<keyword evidence="9" id="KW-1185">Reference proteome</keyword>
<evidence type="ECO:0000256" key="4">
    <source>
        <dbReference type="ARBA" id="ARBA00022801"/>
    </source>
</evidence>
<evidence type="ECO:0000256" key="1">
    <source>
        <dbReference type="ARBA" id="ARBA00004613"/>
    </source>
</evidence>
<keyword evidence="2" id="KW-0964">Secreted</keyword>
<dbReference type="SUPFAM" id="SSF53474">
    <property type="entry name" value="alpha/beta-Hydrolases"/>
    <property type="match status" value="1"/>
</dbReference>
<keyword evidence="3" id="KW-0732">Signal</keyword>
<reference evidence="8 9" key="1">
    <citation type="submission" date="2017-12" db="EMBL/GenBank/DDBJ databases">
        <title>Sequencing, de novo assembly and annotation of complete genome of a new Thraustochytrid species, strain FCC1311.</title>
        <authorList>
            <person name="Sedici K."/>
            <person name="Godart F."/>
            <person name="Aiese Cigliano R."/>
            <person name="Sanseverino W."/>
            <person name="Barakat M."/>
            <person name="Ortet P."/>
            <person name="Marechal E."/>
            <person name="Cagnac O."/>
            <person name="Amato A."/>
        </authorList>
    </citation>
    <scope>NUCLEOTIDE SEQUENCE [LARGE SCALE GENOMIC DNA]</scope>
</reference>
<keyword evidence="5" id="KW-0443">Lipid metabolism</keyword>
<dbReference type="Pfam" id="PF24708">
    <property type="entry name" value="Lip_C"/>
    <property type="match status" value="1"/>
</dbReference>
<comment type="caution">
    <text evidence="8">The sequence shown here is derived from an EMBL/GenBank/DDBJ whole genome shotgun (WGS) entry which is preliminary data.</text>
</comment>
<evidence type="ECO:0000313" key="9">
    <source>
        <dbReference type="Proteomes" id="UP000241890"/>
    </source>
</evidence>
<feature type="region of interest" description="Disordered" evidence="6">
    <location>
        <begin position="291"/>
        <end position="317"/>
    </location>
</feature>
<evidence type="ECO:0000259" key="7">
    <source>
        <dbReference type="Pfam" id="PF24708"/>
    </source>
</evidence>
<dbReference type="PANTHER" id="PTHR34043">
    <property type="entry name" value="ALPHA/BETA-HYDROLASES SUPERFAMILY PROTEIN"/>
    <property type="match status" value="1"/>
</dbReference>
<evidence type="ECO:0000313" key="8">
    <source>
        <dbReference type="EMBL" id="GBG27867.1"/>
    </source>
</evidence>
<sequence>MAASASEACPVVLVSGFLGPNNEAWCERYWGEAAALSTQKSPVLVVPVSCVGSALDRACEMFARILGTRVDYGEAHAAEAGHARFGKDYTGSAAYAAWSAEHPIHVVGHSFGGNTVRVFKYLVATDYFGVGTSAAWVRSTTTLSSPLKGSLLTYKLGASEDHNESKPVHRFSPGYMLGLSVHFYELFCHKTGLDAFFDFGMSQWNVEEKGLKFFLYSLLGGSNGGGTPAVCARDNAAHDMTIQAAFEWNERIAQAVAKDPHHTEFNFVANKKNLLNYSLVGNTRELFRPRSVTSLSSGSSTTASHSGSEIDSDSDDDDYSIAAAANTDIPRQVGEPVARLSEAKEAALLLASDDVAPIEGAAAAAATTAAAPATEESSFLWRGTLFLRDFWVYHLAKRVFASKYAIEFAEKHHEDAFSVKEYIESGGDGLCNAFAQFESNSTLREEDLDAAHRKLGFAPGQYTVLMNERHDHFSVVPFPDSTTDQREFFQRLFRTLRNVQCPPLI</sequence>
<name>A0A2R5GA17_9STRA</name>
<dbReference type="GO" id="GO:0016787">
    <property type="term" value="F:hydrolase activity"/>
    <property type="evidence" value="ECO:0007669"/>
    <property type="project" value="UniProtKB-KW"/>
</dbReference>
<dbReference type="AlphaFoldDB" id="A0A2R5GA17"/>
<comment type="subcellular location">
    <subcellularLocation>
        <location evidence="1">Secreted</location>
    </subcellularLocation>
</comment>
<gene>
    <name evidence="8" type="ORF">FCC1311_095661</name>
</gene>
<dbReference type="InterPro" id="IPR056304">
    <property type="entry name" value="Lip-like_C"/>
</dbReference>
<dbReference type="PANTHER" id="PTHR34043:SF3">
    <property type="entry name" value="ALPHA_BETA-HYDROLASES SUPERFAMILY PROTEIN"/>
    <property type="match status" value="1"/>
</dbReference>
<proteinExistence type="predicted"/>
<dbReference type="Gene3D" id="3.40.50.1820">
    <property type="entry name" value="alpha/beta hydrolase"/>
    <property type="match status" value="1"/>
</dbReference>
<evidence type="ECO:0000256" key="5">
    <source>
        <dbReference type="ARBA" id="ARBA00023098"/>
    </source>
</evidence>
<feature type="domain" description="Lipase-like C-terminal" evidence="7">
    <location>
        <begin position="9"/>
        <end position="124"/>
    </location>
</feature>
<dbReference type="InParanoid" id="A0A2R5GA17"/>
<dbReference type="Proteomes" id="UP000241890">
    <property type="component" value="Unassembled WGS sequence"/>
</dbReference>
<evidence type="ECO:0000256" key="2">
    <source>
        <dbReference type="ARBA" id="ARBA00022525"/>
    </source>
</evidence>
<evidence type="ECO:0000256" key="6">
    <source>
        <dbReference type="SAM" id="MobiDB-lite"/>
    </source>
</evidence>
<organism evidence="8 9">
    <name type="scientific">Hondaea fermentalgiana</name>
    <dbReference type="NCBI Taxonomy" id="2315210"/>
    <lineage>
        <taxon>Eukaryota</taxon>
        <taxon>Sar</taxon>
        <taxon>Stramenopiles</taxon>
        <taxon>Bigyra</taxon>
        <taxon>Labyrinthulomycetes</taxon>
        <taxon>Thraustochytrida</taxon>
        <taxon>Thraustochytriidae</taxon>
        <taxon>Hondaea</taxon>
    </lineage>
</organism>
<keyword evidence="4" id="KW-0378">Hydrolase</keyword>
<dbReference type="GO" id="GO:0005576">
    <property type="term" value="C:extracellular region"/>
    <property type="evidence" value="ECO:0007669"/>
    <property type="project" value="UniProtKB-SubCell"/>
</dbReference>
<dbReference type="OrthoDB" id="206848at2759"/>
<evidence type="ECO:0000256" key="3">
    <source>
        <dbReference type="ARBA" id="ARBA00022729"/>
    </source>
</evidence>
<dbReference type="GO" id="GO:0006629">
    <property type="term" value="P:lipid metabolic process"/>
    <property type="evidence" value="ECO:0007669"/>
    <property type="project" value="UniProtKB-KW"/>
</dbReference>